<reference evidence="6 7" key="1">
    <citation type="submission" date="2015-07" db="EMBL/GenBank/DDBJ databases">
        <title>Genome sequence of Leptolinea tardivitalis DSM 16556.</title>
        <authorList>
            <person name="Hemp J."/>
            <person name="Ward L.M."/>
            <person name="Pace L.A."/>
            <person name="Fischer W.W."/>
        </authorList>
    </citation>
    <scope>NUCLEOTIDE SEQUENCE [LARGE SCALE GENOMIC DNA]</scope>
    <source>
        <strain evidence="6 7">YMTK-2</strain>
    </source>
</reference>
<keyword evidence="5" id="KW-0119">Carbohydrate metabolism</keyword>
<dbReference type="PANTHER" id="PTHR46193:SF18">
    <property type="entry name" value="HEXITOL PHOSPHATASE B"/>
    <property type="match status" value="1"/>
</dbReference>
<dbReference type="OrthoDB" id="9797743at2"/>
<dbReference type="GO" id="GO:0046872">
    <property type="term" value="F:metal ion binding"/>
    <property type="evidence" value="ECO:0007669"/>
    <property type="project" value="UniProtKB-KW"/>
</dbReference>
<dbReference type="SFLD" id="SFLDG01135">
    <property type="entry name" value="C1.5.6:_HAD__Beta-PGM__Phospha"/>
    <property type="match status" value="1"/>
</dbReference>
<evidence type="ECO:0000256" key="2">
    <source>
        <dbReference type="ARBA" id="ARBA00006171"/>
    </source>
</evidence>
<dbReference type="Pfam" id="PF13419">
    <property type="entry name" value="HAD_2"/>
    <property type="match status" value="1"/>
</dbReference>
<dbReference type="RefSeq" id="WP_062421058.1">
    <property type="nucleotide sequence ID" value="NZ_BBYA01000008.1"/>
</dbReference>
<dbReference type="NCBIfam" id="TIGR01509">
    <property type="entry name" value="HAD-SF-IA-v3"/>
    <property type="match status" value="1"/>
</dbReference>
<evidence type="ECO:0000256" key="3">
    <source>
        <dbReference type="ARBA" id="ARBA00022723"/>
    </source>
</evidence>
<evidence type="ECO:0000256" key="5">
    <source>
        <dbReference type="ARBA" id="ARBA00023277"/>
    </source>
</evidence>
<dbReference type="AlphaFoldDB" id="A0A0P6XC62"/>
<dbReference type="Gene3D" id="3.40.50.1000">
    <property type="entry name" value="HAD superfamily/HAD-like"/>
    <property type="match status" value="1"/>
</dbReference>
<dbReference type="CDD" id="cd07505">
    <property type="entry name" value="HAD_BPGM-like"/>
    <property type="match status" value="1"/>
</dbReference>
<sequence length="218" mass="24480">MNSPCAILWDLDGVIVDSADLHYRSFVFVMREYGYEFPYSQFLKTFGQNNDSVLESAIGRKPEPAMRDDINFRKEEWFCQNIPGNLKLLPGALDWLKWFKQNGFPQAIASSAPMENITLSLDEFQLSNYFDAIVSGNKIVGKPNPKVFLRAAAALQTDPSRCVVIEDSIAGMQGALAGGMRCITVATTHPISAFEKATIRLERLTDITEDQMRDFLNI</sequence>
<protein>
    <recommendedName>
        <fullName evidence="8">Beta-phosphoglucomutase</fullName>
    </recommendedName>
</protein>
<comment type="cofactor">
    <cofactor evidence="1">
        <name>Mg(2+)</name>
        <dbReference type="ChEBI" id="CHEBI:18420"/>
    </cofactor>
</comment>
<comment type="similarity">
    <text evidence="2">Belongs to the HAD-like hydrolase superfamily. CbbY/CbbZ/Gph/YieH family.</text>
</comment>
<evidence type="ECO:0000256" key="1">
    <source>
        <dbReference type="ARBA" id="ARBA00001946"/>
    </source>
</evidence>
<name>A0A0P6XC62_9CHLR</name>
<evidence type="ECO:0000256" key="4">
    <source>
        <dbReference type="ARBA" id="ARBA00022842"/>
    </source>
</evidence>
<proteinExistence type="inferred from homology"/>
<dbReference type="EMBL" id="LGCK01000007">
    <property type="protein sequence ID" value="KPL72829.1"/>
    <property type="molecule type" value="Genomic_DNA"/>
</dbReference>
<evidence type="ECO:0008006" key="8">
    <source>
        <dbReference type="Google" id="ProtNLM"/>
    </source>
</evidence>
<gene>
    <name evidence="6" type="ORF">ADM99_07145</name>
</gene>
<dbReference type="SUPFAM" id="SSF56784">
    <property type="entry name" value="HAD-like"/>
    <property type="match status" value="1"/>
</dbReference>
<dbReference type="SFLD" id="SFLDG01129">
    <property type="entry name" value="C1.5:_HAD__Beta-PGM__Phosphata"/>
    <property type="match status" value="1"/>
</dbReference>
<dbReference type="InterPro" id="IPR006439">
    <property type="entry name" value="HAD-SF_hydro_IA"/>
</dbReference>
<dbReference type="InterPro" id="IPR023198">
    <property type="entry name" value="PGP-like_dom2"/>
</dbReference>
<dbReference type="Gene3D" id="1.10.150.240">
    <property type="entry name" value="Putative phosphatase, domain 2"/>
    <property type="match status" value="1"/>
</dbReference>
<dbReference type="Proteomes" id="UP000050430">
    <property type="component" value="Unassembled WGS sequence"/>
</dbReference>
<dbReference type="InterPro" id="IPR051600">
    <property type="entry name" value="Beta-PGM-like"/>
</dbReference>
<dbReference type="PANTHER" id="PTHR46193">
    <property type="entry name" value="6-PHOSPHOGLUCONATE PHOSPHATASE"/>
    <property type="match status" value="1"/>
</dbReference>
<comment type="caution">
    <text evidence="6">The sequence shown here is derived from an EMBL/GenBank/DDBJ whole genome shotgun (WGS) entry which is preliminary data.</text>
</comment>
<dbReference type="STRING" id="229920.ADM99_07145"/>
<keyword evidence="3" id="KW-0479">Metal-binding</keyword>
<dbReference type="SFLD" id="SFLDS00003">
    <property type="entry name" value="Haloacid_Dehalogenase"/>
    <property type="match status" value="1"/>
</dbReference>
<dbReference type="GO" id="GO:0003824">
    <property type="term" value="F:catalytic activity"/>
    <property type="evidence" value="ECO:0007669"/>
    <property type="project" value="UniProtKB-ARBA"/>
</dbReference>
<evidence type="ECO:0000313" key="7">
    <source>
        <dbReference type="Proteomes" id="UP000050430"/>
    </source>
</evidence>
<dbReference type="InterPro" id="IPR023214">
    <property type="entry name" value="HAD_sf"/>
</dbReference>
<keyword evidence="7" id="KW-1185">Reference proteome</keyword>
<dbReference type="InterPro" id="IPR036412">
    <property type="entry name" value="HAD-like_sf"/>
</dbReference>
<evidence type="ECO:0000313" key="6">
    <source>
        <dbReference type="EMBL" id="KPL72829.1"/>
    </source>
</evidence>
<organism evidence="6 7">
    <name type="scientific">Leptolinea tardivitalis</name>
    <dbReference type="NCBI Taxonomy" id="229920"/>
    <lineage>
        <taxon>Bacteria</taxon>
        <taxon>Bacillati</taxon>
        <taxon>Chloroflexota</taxon>
        <taxon>Anaerolineae</taxon>
        <taxon>Anaerolineales</taxon>
        <taxon>Anaerolineaceae</taxon>
        <taxon>Leptolinea</taxon>
    </lineage>
</organism>
<accession>A0A0P6XC62</accession>
<keyword evidence="4" id="KW-0460">Magnesium</keyword>
<dbReference type="InterPro" id="IPR041492">
    <property type="entry name" value="HAD_2"/>
</dbReference>